<feature type="region of interest" description="Disordered" evidence="1">
    <location>
        <begin position="149"/>
        <end position="169"/>
    </location>
</feature>
<evidence type="ECO:0000256" key="1">
    <source>
        <dbReference type="SAM" id="MobiDB-lite"/>
    </source>
</evidence>
<feature type="compositionally biased region" description="Basic and acidic residues" evidence="1">
    <location>
        <begin position="150"/>
        <end position="161"/>
    </location>
</feature>
<name>A0A8R7U7N9_TRIUA</name>
<proteinExistence type="predicted"/>
<organism evidence="2 3">
    <name type="scientific">Triticum urartu</name>
    <name type="common">Red wild einkorn</name>
    <name type="synonym">Crithodium urartu</name>
    <dbReference type="NCBI Taxonomy" id="4572"/>
    <lineage>
        <taxon>Eukaryota</taxon>
        <taxon>Viridiplantae</taxon>
        <taxon>Streptophyta</taxon>
        <taxon>Embryophyta</taxon>
        <taxon>Tracheophyta</taxon>
        <taxon>Spermatophyta</taxon>
        <taxon>Magnoliopsida</taxon>
        <taxon>Liliopsida</taxon>
        <taxon>Poales</taxon>
        <taxon>Poaceae</taxon>
        <taxon>BOP clade</taxon>
        <taxon>Pooideae</taxon>
        <taxon>Triticodae</taxon>
        <taxon>Triticeae</taxon>
        <taxon>Triticinae</taxon>
        <taxon>Triticum</taxon>
    </lineage>
</organism>
<feature type="compositionally biased region" description="Low complexity" evidence="1">
    <location>
        <begin position="20"/>
        <end position="29"/>
    </location>
</feature>
<feature type="compositionally biased region" description="Basic residues" evidence="1">
    <location>
        <begin position="30"/>
        <end position="41"/>
    </location>
</feature>
<feature type="compositionally biased region" description="Polar residues" evidence="1">
    <location>
        <begin position="1"/>
        <end position="19"/>
    </location>
</feature>
<accession>A0A8R7U7N9</accession>
<reference evidence="3" key="1">
    <citation type="journal article" date="2013" name="Nature">
        <title>Draft genome of the wheat A-genome progenitor Triticum urartu.</title>
        <authorList>
            <person name="Ling H.Q."/>
            <person name="Zhao S."/>
            <person name="Liu D."/>
            <person name="Wang J."/>
            <person name="Sun H."/>
            <person name="Zhang C."/>
            <person name="Fan H."/>
            <person name="Li D."/>
            <person name="Dong L."/>
            <person name="Tao Y."/>
            <person name="Gao C."/>
            <person name="Wu H."/>
            <person name="Li Y."/>
            <person name="Cui Y."/>
            <person name="Guo X."/>
            <person name="Zheng S."/>
            <person name="Wang B."/>
            <person name="Yu K."/>
            <person name="Liang Q."/>
            <person name="Yang W."/>
            <person name="Lou X."/>
            <person name="Chen J."/>
            <person name="Feng M."/>
            <person name="Jian J."/>
            <person name="Zhang X."/>
            <person name="Luo G."/>
            <person name="Jiang Y."/>
            <person name="Liu J."/>
            <person name="Wang Z."/>
            <person name="Sha Y."/>
            <person name="Zhang B."/>
            <person name="Wu H."/>
            <person name="Tang D."/>
            <person name="Shen Q."/>
            <person name="Xue P."/>
            <person name="Zou S."/>
            <person name="Wang X."/>
            <person name="Liu X."/>
            <person name="Wang F."/>
            <person name="Yang Y."/>
            <person name="An X."/>
            <person name="Dong Z."/>
            <person name="Zhang K."/>
            <person name="Zhang X."/>
            <person name="Luo M.C."/>
            <person name="Dvorak J."/>
            <person name="Tong Y."/>
            <person name="Wang J."/>
            <person name="Yang H."/>
            <person name="Li Z."/>
            <person name="Wang D."/>
            <person name="Zhang A."/>
            <person name="Wang J."/>
        </authorList>
    </citation>
    <scope>NUCLEOTIDE SEQUENCE</scope>
    <source>
        <strain evidence="3">cv. G1812</strain>
    </source>
</reference>
<dbReference type="AlphaFoldDB" id="A0A8R7U7N9"/>
<dbReference type="Proteomes" id="UP000015106">
    <property type="component" value="Chromosome 4"/>
</dbReference>
<dbReference type="EnsemblPlants" id="TuG1812G0400002526.01.T01">
    <property type="protein sequence ID" value="TuG1812G0400002526.01.T01.cds336108"/>
    <property type="gene ID" value="TuG1812G0400002526.01"/>
</dbReference>
<feature type="region of interest" description="Disordered" evidence="1">
    <location>
        <begin position="1"/>
        <end position="41"/>
    </location>
</feature>
<keyword evidence="3" id="KW-1185">Reference proteome</keyword>
<sequence length="169" mass="18465">MVAQWNRSRSLPSAMHRSSTTAPLAPAQRRAARARTRSRYSSKRESARGLWWILRMRLTAGGSPVPAAGSPHPARKIMRMMFMLESRWVSSDRECFIAWWSSSCCGLLSTSPHTLQGYRSPRAANDLDSCLVASGEHGTRGVTLSDCGDIGDRNGDAHGEDGVDSTTDA</sequence>
<reference evidence="2" key="3">
    <citation type="submission" date="2022-06" db="UniProtKB">
        <authorList>
            <consortium name="EnsemblPlants"/>
        </authorList>
    </citation>
    <scope>IDENTIFICATION</scope>
</reference>
<dbReference type="Gramene" id="TuG1812G0400002526.01.T01">
    <property type="protein sequence ID" value="TuG1812G0400002526.01.T01.cds336108"/>
    <property type="gene ID" value="TuG1812G0400002526.01"/>
</dbReference>
<evidence type="ECO:0000313" key="3">
    <source>
        <dbReference type="Proteomes" id="UP000015106"/>
    </source>
</evidence>
<reference evidence="2" key="2">
    <citation type="submission" date="2018-03" db="EMBL/GenBank/DDBJ databases">
        <title>The Triticum urartu genome reveals the dynamic nature of wheat genome evolution.</title>
        <authorList>
            <person name="Ling H."/>
            <person name="Ma B."/>
            <person name="Shi X."/>
            <person name="Liu H."/>
            <person name="Dong L."/>
            <person name="Sun H."/>
            <person name="Cao Y."/>
            <person name="Gao Q."/>
            <person name="Zheng S."/>
            <person name="Li Y."/>
            <person name="Yu Y."/>
            <person name="Du H."/>
            <person name="Qi M."/>
            <person name="Li Y."/>
            <person name="Yu H."/>
            <person name="Cui Y."/>
            <person name="Wang N."/>
            <person name="Chen C."/>
            <person name="Wu H."/>
            <person name="Zhao Y."/>
            <person name="Zhang J."/>
            <person name="Li Y."/>
            <person name="Zhou W."/>
            <person name="Zhang B."/>
            <person name="Hu W."/>
            <person name="Eijk M."/>
            <person name="Tang J."/>
            <person name="Witsenboer H."/>
            <person name="Zhao S."/>
            <person name="Li Z."/>
            <person name="Zhang A."/>
            <person name="Wang D."/>
            <person name="Liang C."/>
        </authorList>
    </citation>
    <scope>NUCLEOTIDE SEQUENCE [LARGE SCALE GENOMIC DNA]</scope>
    <source>
        <strain evidence="2">cv. G1812</strain>
    </source>
</reference>
<evidence type="ECO:0000313" key="2">
    <source>
        <dbReference type="EnsemblPlants" id="TuG1812G0400002526.01.T01.cds336108"/>
    </source>
</evidence>
<protein>
    <submittedName>
        <fullName evidence="2">Uncharacterized protein</fullName>
    </submittedName>
</protein>